<dbReference type="EMBL" id="FSRM01000002">
    <property type="protein sequence ID" value="SIO45798.1"/>
    <property type="molecule type" value="Genomic_DNA"/>
</dbReference>
<reference evidence="1 2" key="1">
    <citation type="submission" date="2016-11" db="EMBL/GenBank/DDBJ databases">
        <authorList>
            <person name="Jaros S."/>
            <person name="Januszkiewicz K."/>
            <person name="Wedrychowicz H."/>
        </authorList>
    </citation>
    <scope>NUCLEOTIDE SEQUENCE [LARGE SCALE GENOMIC DNA]</scope>
    <source>
        <strain evidence="1 2">GAS86</strain>
    </source>
</reference>
<dbReference type="Proteomes" id="UP000184693">
    <property type="component" value="Unassembled WGS sequence"/>
</dbReference>
<dbReference type="AlphaFoldDB" id="A0A1N6JN65"/>
<organism evidence="1 2">
    <name type="scientific">Paraburkholderia phenazinium</name>
    <dbReference type="NCBI Taxonomy" id="60549"/>
    <lineage>
        <taxon>Bacteria</taxon>
        <taxon>Pseudomonadati</taxon>
        <taxon>Pseudomonadota</taxon>
        <taxon>Betaproteobacteria</taxon>
        <taxon>Burkholderiales</taxon>
        <taxon>Burkholderiaceae</taxon>
        <taxon>Paraburkholderia</taxon>
    </lineage>
</organism>
<accession>A0A1N6JN65</accession>
<name>A0A1N6JN65_9BURK</name>
<proteinExistence type="predicted"/>
<dbReference type="RefSeq" id="WP_074266781.1">
    <property type="nucleotide sequence ID" value="NZ_FSRM01000002.1"/>
</dbReference>
<gene>
    <name evidence="1" type="ORF">SAMN05444168_4709</name>
</gene>
<evidence type="ECO:0000313" key="1">
    <source>
        <dbReference type="EMBL" id="SIO45798.1"/>
    </source>
</evidence>
<dbReference type="OrthoDB" id="9809537at2"/>
<evidence type="ECO:0000313" key="2">
    <source>
        <dbReference type="Proteomes" id="UP000184693"/>
    </source>
</evidence>
<protein>
    <submittedName>
        <fullName evidence="1">Uncharacterized protein</fullName>
    </submittedName>
</protein>
<sequence>MDIEKIAKAIEADPGRHIVTIAVSTRAEVSKRFVRAMNGESQGAWVSFESEAAARKAPGPDSAAPEVIERARQLLAQGGRNEHQ</sequence>